<dbReference type="InParanoid" id="A7ESD8"/>
<dbReference type="RefSeq" id="XP_001590503.1">
    <property type="nucleotide sequence ID" value="XM_001590453.1"/>
</dbReference>
<evidence type="ECO:0000259" key="8">
    <source>
        <dbReference type="Pfam" id="PF11970"/>
    </source>
</evidence>
<feature type="region of interest" description="Disordered" evidence="5">
    <location>
        <begin position="616"/>
        <end position="645"/>
    </location>
</feature>
<feature type="transmembrane region" description="Helical" evidence="6">
    <location>
        <begin position="41"/>
        <end position="60"/>
    </location>
</feature>
<feature type="region of interest" description="Disordered" evidence="5">
    <location>
        <begin position="249"/>
        <end position="280"/>
    </location>
</feature>
<feature type="transmembrane region" description="Helical" evidence="6">
    <location>
        <begin position="475"/>
        <end position="496"/>
    </location>
</feature>
<feature type="transmembrane region" description="Helical" evidence="6">
    <location>
        <begin position="443"/>
        <end position="463"/>
    </location>
</feature>
<feature type="compositionally biased region" description="Basic and acidic residues" evidence="5">
    <location>
        <begin position="622"/>
        <end position="645"/>
    </location>
</feature>
<dbReference type="OMA" id="FWFFRMR"/>
<dbReference type="GO" id="GO:0005886">
    <property type="term" value="C:plasma membrane"/>
    <property type="evidence" value="ECO:0000318"/>
    <property type="project" value="GO_Central"/>
</dbReference>
<dbReference type="Pfam" id="PF11710">
    <property type="entry name" value="Git3"/>
    <property type="match status" value="1"/>
</dbReference>
<evidence type="ECO:0000256" key="6">
    <source>
        <dbReference type="SAM" id="Phobius"/>
    </source>
</evidence>
<dbReference type="STRING" id="665079.A7ESD8"/>
<dbReference type="CDD" id="cd00637">
    <property type="entry name" value="7tm_classA_rhodopsin-like"/>
    <property type="match status" value="1"/>
</dbReference>
<protein>
    <recommendedName>
        <fullName evidence="11">G protein-coupled receptor GPR1 C-terminal domain-containing protein</fullName>
    </recommendedName>
</protein>
<dbReference type="FunCoup" id="A7ESD8">
    <property type="interactions" value="124"/>
</dbReference>
<evidence type="ECO:0000256" key="2">
    <source>
        <dbReference type="ARBA" id="ARBA00022692"/>
    </source>
</evidence>
<feature type="transmembrane region" description="Helical" evidence="6">
    <location>
        <begin position="170"/>
        <end position="188"/>
    </location>
</feature>
<dbReference type="HOGENOM" id="CLU_017709_1_0_1"/>
<evidence type="ECO:0000313" key="9">
    <source>
        <dbReference type="EMBL" id="EDN92380.1"/>
    </source>
</evidence>
<name>A7ESD8_SCLS1</name>
<dbReference type="SUPFAM" id="SSF81321">
    <property type="entry name" value="Family A G protein-coupled receptor-like"/>
    <property type="match status" value="1"/>
</dbReference>
<dbReference type="GO" id="GO:0004930">
    <property type="term" value="F:G protein-coupled receptor activity"/>
    <property type="evidence" value="ECO:0000318"/>
    <property type="project" value="GO_Central"/>
</dbReference>
<proteinExistence type="predicted"/>
<dbReference type="Gene3D" id="1.20.1070.10">
    <property type="entry name" value="Rhodopsin 7-helix transmembrane proteins"/>
    <property type="match status" value="1"/>
</dbReference>
<dbReference type="PANTHER" id="PTHR23112:SF37">
    <property type="entry name" value="G PROTEIN-COUPLED RECEPTOR GPR1"/>
    <property type="match status" value="1"/>
</dbReference>
<evidence type="ECO:0000256" key="1">
    <source>
        <dbReference type="ARBA" id="ARBA00004141"/>
    </source>
</evidence>
<dbReference type="InterPro" id="IPR023041">
    <property type="entry name" value="Glucose_rcpt_Git3-like_N"/>
</dbReference>
<dbReference type="EMBL" id="CH476631">
    <property type="protein sequence ID" value="EDN92380.1"/>
    <property type="molecule type" value="Genomic_DNA"/>
</dbReference>
<dbReference type="AlphaFoldDB" id="A7ESD8"/>
<dbReference type="GO" id="GO:0007189">
    <property type="term" value="P:adenylate cyclase-activating G protein-coupled receptor signaling pathway"/>
    <property type="evidence" value="ECO:0000318"/>
    <property type="project" value="GO_Central"/>
</dbReference>
<keyword evidence="10" id="KW-1185">Reference proteome</keyword>
<reference evidence="10" key="1">
    <citation type="journal article" date="2011" name="PLoS Genet.">
        <title>Genomic analysis of the necrotrophic fungal pathogens Sclerotinia sclerotiorum and Botrytis cinerea.</title>
        <authorList>
            <person name="Amselem J."/>
            <person name="Cuomo C.A."/>
            <person name="van Kan J.A."/>
            <person name="Viaud M."/>
            <person name="Benito E.P."/>
            <person name="Couloux A."/>
            <person name="Coutinho P.M."/>
            <person name="de Vries R.P."/>
            <person name="Dyer P.S."/>
            <person name="Fillinger S."/>
            <person name="Fournier E."/>
            <person name="Gout L."/>
            <person name="Hahn M."/>
            <person name="Kohn L."/>
            <person name="Lapalu N."/>
            <person name="Plummer K.M."/>
            <person name="Pradier J.M."/>
            <person name="Quevillon E."/>
            <person name="Sharon A."/>
            <person name="Simon A."/>
            <person name="ten Have A."/>
            <person name="Tudzynski B."/>
            <person name="Tudzynski P."/>
            <person name="Wincker P."/>
            <person name="Andrew M."/>
            <person name="Anthouard V."/>
            <person name="Beever R.E."/>
            <person name="Beffa R."/>
            <person name="Benoit I."/>
            <person name="Bouzid O."/>
            <person name="Brault B."/>
            <person name="Chen Z."/>
            <person name="Choquer M."/>
            <person name="Collemare J."/>
            <person name="Cotton P."/>
            <person name="Danchin E.G."/>
            <person name="Da Silva C."/>
            <person name="Gautier A."/>
            <person name="Giraud C."/>
            <person name="Giraud T."/>
            <person name="Gonzalez C."/>
            <person name="Grossetete S."/>
            <person name="Guldener U."/>
            <person name="Henrissat B."/>
            <person name="Howlett B.J."/>
            <person name="Kodira C."/>
            <person name="Kretschmer M."/>
            <person name="Lappartient A."/>
            <person name="Leroch M."/>
            <person name="Levis C."/>
            <person name="Mauceli E."/>
            <person name="Neuveglise C."/>
            <person name="Oeser B."/>
            <person name="Pearson M."/>
            <person name="Poulain J."/>
            <person name="Poussereau N."/>
            <person name="Quesneville H."/>
            <person name="Rascle C."/>
            <person name="Schumacher J."/>
            <person name="Segurens B."/>
            <person name="Sexton A."/>
            <person name="Silva E."/>
            <person name="Sirven C."/>
            <person name="Soanes D.M."/>
            <person name="Talbot N.J."/>
            <person name="Templeton M."/>
            <person name="Yandava C."/>
            <person name="Yarden O."/>
            <person name="Zeng Q."/>
            <person name="Rollins J.A."/>
            <person name="Lebrun M.H."/>
            <person name="Dickman M."/>
        </authorList>
    </citation>
    <scope>NUCLEOTIDE SEQUENCE [LARGE SCALE GENOMIC DNA]</scope>
    <source>
        <strain evidence="10">ATCC 18683 / 1980 / Ss-1</strain>
    </source>
</reference>
<evidence type="ECO:0000256" key="3">
    <source>
        <dbReference type="ARBA" id="ARBA00022989"/>
    </source>
</evidence>
<keyword evidence="2 6" id="KW-0812">Transmembrane</keyword>
<feature type="domain" description="G protein-coupled receptor GPR1/2/3 C-terminal" evidence="8">
    <location>
        <begin position="432"/>
        <end position="505"/>
    </location>
</feature>
<evidence type="ECO:0000256" key="4">
    <source>
        <dbReference type="ARBA" id="ARBA00023136"/>
    </source>
</evidence>
<dbReference type="Pfam" id="PF11970">
    <property type="entry name" value="GPR_Gpa2_C"/>
    <property type="match status" value="1"/>
</dbReference>
<feature type="domain" description="Glucose receptor Git3-like N-terminal" evidence="7">
    <location>
        <begin position="39"/>
        <end position="242"/>
    </location>
</feature>
<accession>A7ESD8</accession>
<dbReference type="PANTHER" id="PTHR23112">
    <property type="entry name" value="G PROTEIN-COUPLED RECEPTOR 157-RELATED"/>
    <property type="match status" value="1"/>
</dbReference>
<feature type="transmembrane region" description="Helical" evidence="6">
    <location>
        <begin position="72"/>
        <end position="95"/>
    </location>
</feature>
<evidence type="ECO:0008006" key="11">
    <source>
        <dbReference type="Google" id="ProtNLM"/>
    </source>
</evidence>
<organism evidence="9 10">
    <name type="scientific">Sclerotinia sclerotiorum (strain ATCC 18683 / 1980 / Ss-1)</name>
    <name type="common">White mold</name>
    <name type="synonym">Whetzelinia sclerotiorum</name>
    <dbReference type="NCBI Taxonomy" id="665079"/>
    <lineage>
        <taxon>Eukaryota</taxon>
        <taxon>Fungi</taxon>
        <taxon>Dikarya</taxon>
        <taxon>Ascomycota</taxon>
        <taxon>Pezizomycotina</taxon>
        <taxon>Leotiomycetes</taxon>
        <taxon>Helotiales</taxon>
        <taxon>Sclerotiniaceae</taxon>
        <taxon>Sclerotinia</taxon>
    </lineage>
</organism>
<feature type="transmembrane region" description="Helical" evidence="6">
    <location>
        <begin position="208"/>
        <end position="237"/>
    </location>
</feature>
<keyword evidence="4 6" id="KW-0472">Membrane</keyword>
<evidence type="ECO:0000259" key="7">
    <source>
        <dbReference type="Pfam" id="PF11710"/>
    </source>
</evidence>
<dbReference type="eggNOG" id="ENOG502QU8E">
    <property type="taxonomic scope" value="Eukaryota"/>
</dbReference>
<sequence length="645" mass="73361">MAPLPVLIARSMLPNSPRSIGDNTNQGQNISESEGYLSQKLALTFSTVSVASSLLAFYWFVRMRRSFRHDLIMLLIQSDMFKALWFMVFPIVVFLHGPVADNSKFCQISGFFLAVGIEASGSIYYSVGISTFINSSTDISVLMVAVHTALYIFKPKSSAGEGGLYPYRKIAYTIWILFPLLAASLAFVNNREAYVAQGTYCYLPVRPFWYQLALGWIPRYIIFVTILTVYASIYYYVRFRFRGFENTRSQDSFDSTERTRRSHVRRSIPPPPLSLNGLTNEPRRPAAIYIAEGRKRSASTLSSIANMRNHAHKFMWTSVFHSHNRAHSTSPPSEISTDSYARASTSQPISEMMTTALPMPQQTHNPLPAPQFRSTWRDSFSRRLSFDSNISFYVPPTVLQHQIQSGERGSFYDMHLPNPNGQGFAVSEMIRTREKIRRQLRFLFIYPLVYLGMWLIPFIFHILQFNDHFAVNPPFALSALSTVFICGQGAVDCWLFSTREKPWKHIPGTSGSFFGSLKFWIIFVGKGKERQGHGPGKTRNEMAREARQAYKRRDEELAQRRFEAQASNGLTVDRGRSARSWWDVEGADGLGTIGFVAGVTAMSPVQEEFSISMEELEQVRLSSEENREKSKTPDTNIEDSRNNEK</sequence>
<comment type="subcellular location">
    <subcellularLocation>
        <location evidence="1">Membrane</location>
        <topology evidence="1">Multi-pass membrane protein</topology>
    </subcellularLocation>
</comment>
<dbReference type="InterPro" id="IPR022596">
    <property type="entry name" value="GPR1/2/3_C"/>
</dbReference>
<evidence type="ECO:0000313" key="10">
    <source>
        <dbReference type="Proteomes" id="UP000001312"/>
    </source>
</evidence>
<dbReference type="KEGG" id="ssl:SS1G_08243"/>
<dbReference type="GeneID" id="5486784"/>
<keyword evidence="3 6" id="KW-1133">Transmembrane helix</keyword>
<gene>
    <name evidence="9" type="ORF">SS1G_08243</name>
</gene>
<evidence type="ECO:0000256" key="5">
    <source>
        <dbReference type="SAM" id="MobiDB-lite"/>
    </source>
</evidence>
<dbReference type="Proteomes" id="UP000001312">
    <property type="component" value="Unassembled WGS sequence"/>
</dbReference>